<name>A0ACB8B618_9AGAM</name>
<proteinExistence type="predicted"/>
<keyword evidence="2" id="KW-1185">Reference proteome</keyword>
<organism evidence="1 2">
    <name type="scientific">Leucogyrophana mollusca</name>
    <dbReference type="NCBI Taxonomy" id="85980"/>
    <lineage>
        <taxon>Eukaryota</taxon>
        <taxon>Fungi</taxon>
        <taxon>Dikarya</taxon>
        <taxon>Basidiomycota</taxon>
        <taxon>Agaricomycotina</taxon>
        <taxon>Agaricomycetes</taxon>
        <taxon>Agaricomycetidae</taxon>
        <taxon>Boletales</taxon>
        <taxon>Boletales incertae sedis</taxon>
        <taxon>Leucogyrophana</taxon>
    </lineage>
</organism>
<sequence length="156" mass="17579">MLNKVVLLALVGLAGLSDACAPPRAGKPEGWTLEFYSMTYCGYNDTAMPDIHPSHPPGYLHMPDGGWYKDSPCQVISKRLQHKIEAFVFFASDWYSLSLYRDSKCSKSHQVAPIFEKDPWACGRGSCTMTHDQTGGKLKEIQSFKIELMDRNPVYR</sequence>
<evidence type="ECO:0000313" key="2">
    <source>
        <dbReference type="Proteomes" id="UP000790709"/>
    </source>
</evidence>
<evidence type="ECO:0000313" key="1">
    <source>
        <dbReference type="EMBL" id="KAH7921097.1"/>
    </source>
</evidence>
<dbReference type="Proteomes" id="UP000790709">
    <property type="component" value="Unassembled WGS sequence"/>
</dbReference>
<dbReference type="EMBL" id="MU266542">
    <property type="protein sequence ID" value="KAH7921097.1"/>
    <property type="molecule type" value="Genomic_DNA"/>
</dbReference>
<comment type="caution">
    <text evidence="1">The sequence shown here is derived from an EMBL/GenBank/DDBJ whole genome shotgun (WGS) entry which is preliminary data.</text>
</comment>
<reference evidence="1" key="1">
    <citation type="journal article" date="2021" name="New Phytol.">
        <title>Evolutionary innovations through gain and loss of genes in the ectomycorrhizal Boletales.</title>
        <authorList>
            <person name="Wu G."/>
            <person name="Miyauchi S."/>
            <person name="Morin E."/>
            <person name="Kuo A."/>
            <person name="Drula E."/>
            <person name="Varga T."/>
            <person name="Kohler A."/>
            <person name="Feng B."/>
            <person name="Cao Y."/>
            <person name="Lipzen A."/>
            <person name="Daum C."/>
            <person name="Hundley H."/>
            <person name="Pangilinan J."/>
            <person name="Johnson J."/>
            <person name="Barry K."/>
            <person name="LaButti K."/>
            <person name="Ng V."/>
            <person name="Ahrendt S."/>
            <person name="Min B."/>
            <person name="Choi I.G."/>
            <person name="Park H."/>
            <person name="Plett J.M."/>
            <person name="Magnuson J."/>
            <person name="Spatafora J.W."/>
            <person name="Nagy L.G."/>
            <person name="Henrissat B."/>
            <person name="Grigoriev I.V."/>
            <person name="Yang Z.L."/>
            <person name="Xu J."/>
            <person name="Martin F.M."/>
        </authorList>
    </citation>
    <scope>NUCLEOTIDE SEQUENCE</scope>
    <source>
        <strain evidence="1">KUC20120723A-06</strain>
    </source>
</reference>
<protein>
    <submittedName>
        <fullName evidence="1">Uncharacterized protein</fullName>
    </submittedName>
</protein>
<gene>
    <name evidence="1" type="ORF">BV22DRAFT_753683</name>
</gene>
<accession>A0ACB8B618</accession>